<proteinExistence type="predicted"/>
<name>A0A0F8W917_9ZZZZ</name>
<organism evidence="2">
    <name type="scientific">marine sediment metagenome</name>
    <dbReference type="NCBI Taxonomy" id="412755"/>
    <lineage>
        <taxon>unclassified sequences</taxon>
        <taxon>metagenomes</taxon>
        <taxon>ecological metagenomes</taxon>
    </lineage>
</organism>
<accession>A0A0F8W917</accession>
<sequence>MNVVSVSKLLARQDHGLNAPTLNVLVADASNYSVHLLQPQARMEATQAEIRNRDGNLATAQFGDFLEKAFASGADLLVTPEYSTPWNVLRDAINGVDKGPAPGKLWVLGCESIKYSELQRFRDEISEHATVIFEEMNPNDGRFVDPLTYVFSTTENRDDERLKLVVLVQFKTHPMADDHDFERNLLQLGSDVYQFGSYGAWVNFTTRDKRYQSPEAISQLTDDTDSTAQTQGFKNPGDGSGLIPQGGNRTIVVTNNAKATETDDAAAVYNTPRNWGNTTVINADIIFADGQLQRTGTVTLQDGSRVSVQA</sequence>
<dbReference type="AlphaFoldDB" id="A0A0F8W917"/>
<evidence type="ECO:0000256" key="1">
    <source>
        <dbReference type="SAM" id="MobiDB-lite"/>
    </source>
</evidence>
<comment type="caution">
    <text evidence="2">The sequence shown here is derived from an EMBL/GenBank/DDBJ whole genome shotgun (WGS) entry which is preliminary data.</text>
</comment>
<feature type="region of interest" description="Disordered" evidence="1">
    <location>
        <begin position="219"/>
        <end position="247"/>
    </location>
</feature>
<evidence type="ECO:0000313" key="2">
    <source>
        <dbReference type="EMBL" id="KKK53307.1"/>
    </source>
</evidence>
<feature type="compositionally biased region" description="Polar residues" evidence="1">
    <location>
        <begin position="219"/>
        <end position="233"/>
    </location>
</feature>
<reference evidence="2" key="1">
    <citation type="journal article" date="2015" name="Nature">
        <title>Complex archaea that bridge the gap between prokaryotes and eukaryotes.</title>
        <authorList>
            <person name="Spang A."/>
            <person name="Saw J.H."/>
            <person name="Jorgensen S.L."/>
            <person name="Zaremba-Niedzwiedzka K."/>
            <person name="Martijn J."/>
            <person name="Lind A.E."/>
            <person name="van Eijk R."/>
            <person name="Schleper C."/>
            <person name="Guy L."/>
            <person name="Ettema T.J."/>
        </authorList>
    </citation>
    <scope>NUCLEOTIDE SEQUENCE</scope>
</reference>
<gene>
    <name evidence="2" type="ORF">LCGC14_3096100</name>
</gene>
<dbReference type="EMBL" id="LAZR01066575">
    <property type="protein sequence ID" value="KKK53307.1"/>
    <property type="molecule type" value="Genomic_DNA"/>
</dbReference>
<dbReference type="SUPFAM" id="SSF56317">
    <property type="entry name" value="Carbon-nitrogen hydrolase"/>
    <property type="match status" value="1"/>
</dbReference>
<feature type="non-terminal residue" evidence="2">
    <location>
        <position position="310"/>
    </location>
</feature>
<dbReference type="InterPro" id="IPR036526">
    <property type="entry name" value="C-N_Hydrolase_sf"/>
</dbReference>
<protein>
    <submittedName>
        <fullName evidence="2">Uncharacterized protein</fullName>
    </submittedName>
</protein>